<dbReference type="Pfam" id="PF00135">
    <property type="entry name" value="COesterase"/>
    <property type="match status" value="2"/>
</dbReference>
<dbReference type="Gene3D" id="3.40.50.1820">
    <property type="entry name" value="alpha/beta hydrolase"/>
    <property type="match status" value="1"/>
</dbReference>
<keyword evidence="2" id="KW-0719">Serine esterase</keyword>
<gene>
    <name evidence="7" type="ORF">GHT06_013214</name>
</gene>
<dbReference type="EMBL" id="WJBH02000003">
    <property type="protein sequence ID" value="KAI9562249.1"/>
    <property type="molecule type" value="Genomic_DNA"/>
</dbReference>
<dbReference type="Proteomes" id="UP000820818">
    <property type="component" value="Linkage Group LG3"/>
</dbReference>
<keyword evidence="5" id="KW-0732">Signal</keyword>
<evidence type="ECO:0000256" key="5">
    <source>
        <dbReference type="RuleBase" id="RU361235"/>
    </source>
</evidence>
<sequence>MKFVVLCVLLATYLAVPCYSEPFFMELPGYAKTVMGGFGNLSTSWYEPRRPFYSFRYFHYAAKPTYETRFLPPVPSNYPYPDDEIYNSIDLPPGCAQGDRNGLEDCLILSVYTPKFPGNASDPSTTFDDLLPVMVWIHGGSFIFGQSILYEPNTFMAHDVVMVVIQYRLGPLGFLSLGTDEIPGNAGMADQIEALRWVQKFIKYFGGDKDKVTIVGESAGAASVGFLLLAPQSREESKVYNTFIHTHKKDKIRKLANNLFLTSPFGLDLFRYAIAESGSMLADWAVDRNSTKHGYVIAELAGCPLEPYEELLHCLRSIDVITLQNAQSAFSANDVLNGGLGFGGQSPVIQTAGKIKYLTEEPRHLIESGQYKTDAHLLFGANEGEGIMALDMTLDLYIRPNGLENDEVFWKYDSVRTILAALGIRDDTGALGDALTTKYLGYAVDSCQMGNFTVMIPGLIDIAGTLFLKAGGWQTVLLHTKFNPHAYWYSFDFLGKVSLISADEILPRGVMHADEIMYLFTMPIPHNETEIELSRKMLEIWTTFATYGEPTPEGVAMREGIPKWPPYTHEKKEFMAINKYWSVKNDYTLYYTVTVDKAGPRSVSRQSAEACANAYWTSKKKHERRRAA</sequence>
<comment type="similarity">
    <text evidence="1 5">Belongs to the type-B carboxylesterase/lipase family.</text>
</comment>
<dbReference type="InterPro" id="IPR019826">
    <property type="entry name" value="Carboxylesterase_B_AS"/>
</dbReference>
<evidence type="ECO:0000256" key="4">
    <source>
        <dbReference type="ARBA" id="ARBA00023180"/>
    </source>
</evidence>
<dbReference type="PROSITE" id="PS00122">
    <property type="entry name" value="CARBOXYLESTERASE_B_1"/>
    <property type="match status" value="1"/>
</dbReference>
<dbReference type="GO" id="GO:0052689">
    <property type="term" value="F:carboxylic ester hydrolase activity"/>
    <property type="evidence" value="ECO:0007669"/>
    <property type="project" value="UniProtKB-KW"/>
</dbReference>
<dbReference type="AlphaFoldDB" id="A0AAD5KWY1"/>
<dbReference type="PANTHER" id="PTHR43142">
    <property type="entry name" value="CARBOXYLIC ESTER HYDROLASE"/>
    <property type="match status" value="1"/>
</dbReference>
<feature type="domain" description="Carboxylesterase type B" evidence="6">
    <location>
        <begin position="50"/>
        <end position="235"/>
    </location>
</feature>
<proteinExistence type="inferred from homology"/>
<name>A0AAD5KWY1_9CRUS</name>
<dbReference type="FunFam" id="3.40.50.1820:FF:001134">
    <property type="entry name" value="Carboxylic ester hydrolase"/>
    <property type="match status" value="1"/>
</dbReference>
<evidence type="ECO:0000259" key="6">
    <source>
        <dbReference type="Pfam" id="PF00135"/>
    </source>
</evidence>
<evidence type="ECO:0000313" key="8">
    <source>
        <dbReference type="Proteomes" id="UP000820818"/>
    </source>
</evidence>
<protein>
    <recommendedName>
        <fullName evidence="5">Carboxylic ester hydrolase</fullName>
        <ecNumber evidence="5">3.1.1.-</ecNumber>
    </recommendedName>
</protein>
<dbReference type="InterPro" id="IPR029058">
    <property type="entry name" value="AB_hydrolase_fold"/>
</dbReference>
<reference evidence="7 8" key="1">
    <citation type="submission" date="2022-05" db="EMBL/GenBank/DDBJ databases">
        <title>A multi-omics perspective on studying reproductive biology in Daphnia sinensis.</title>
        <authorList>
            <person name="Jia J."/>
        </authorList>
    </citation>
    <scope>NUCLEOTIDE SEQUENCE [LARGE SCALE GENOMIC DNA]</scope>
    <source>
        <strain evidence="7 8">WSL</strain>
    </source>
</reference>
<evidence type="ECO:0000256" key="1">
    <source>
        <dbReference type="ARBA" id="ARBA00005964"/>
    </source>
</evidence>
<organism evidence="7 8">
    <name type="scientific">Daphnia sinensis</name>
    <dbReference type="NCBI Taxonomy" id="1820382"/>
    <lineage>
        <taxon>Eukaryota</taxon>
        <taxon>Metazoa</taxon>
        <taxon>Ecdysozoa</taxon>
        <taxon>Arthropoda</taxon>
        <taxon>Crustacea</taxon>
        <taxon>Branchiopoda</taxon>
        <taxon>Diplostraca</taxon>
        <taxon>Cladocera</taxon>
        <taxon>Anomopoda</taxon>
        <taxon>Daphniidae</taxon>
        <taxon>Daphnia</taxon>
        <taxon>Daphnia similis group</taxon>
    </lineage>
</organism>
<keyword evidence="4" id="KW-0325">Glycoprotein</keyword>
<keyword evidence="3 5" id="KW-0378">Hydrolase</keyword>
<evidence type="ECO:0000256" key="2">
    <source>
        <dbReference type="ARBA" id="ARBA00022487"/>
    </source>
</evidence>
<evidence type="ECO:0000256" key="3">
    <source>
        <dbReference type="ARBA" id="ARBA00022801"/>
    </source>
</evidence>
<feature type="chain" id="PRO_5041766963" description="Carboxylic ester hydrolase" evidence="5">
    <location>
        <begin position="21"/>
        <end position="628"/>
    </location>
</feature>
<feature type="domain" description="Carboxylesterase type B" evidence="6">
    <location>
        <begin position="258"/>
        <end position="584"/>
    </location>
</feature>
<feature type="signal peptide" evidence="5">
    <location>
        <begin position="1"/>
        <end position="20"/>
    </location>
</feature>
<accession>A0AAD5KWY1</accession>
<dbReference type="PANTHER" id="PTHR43142:SF1">
    <property type="entry name" value="CARBOXYLIC ESTER HYDROLASE"/>
    <property type="match status" value="1"/>
</dbReference>
<dbReference type="SUPFAM" id="SSF53474">
    <property type="entry name" value="alpha/beta-Hydrolases"/>
    <property type="match status" value="1"/>
</dbReference>
<dbReference type="EC" id="3.1.1.-" evidence="5"/>
<dbReference type="InterPro" id="IPR002018">
    <property type="entry name" value="CarbesteraseB"/>
</dbReference>
<keyword evidence="8" id="KW-1185">Reference proteome</keyword>
<comment type="caution">
    <text evidence="7">The sequence shown here is derived from an EMBL/GenBank/DDBJ whole genome shotgun (WGS) entry which is preliminary data.</text>
</comment>
<evidence type="ECO:0000313" key="7">
    <source>
        <dbReference type="EMBL" id="KAI9562249.1"/>
    </source>
</evidence>